<feature type="region of interest" description="Disordered" evidence="1">
    <location>
        <begin position="225"/>
        <end position="255"/>
    </location>
</feature>
<dbReference type="InterPro" id="IPR038696">
    <property type="entry name" value="IalB_sf"/>
</dbReference>
<proteinExistence type="predicted"/>
<dbReference type="AlphaFoldDB" id="A0A9W6JYG0"/>
<evidence type="ECO:0000256" key="1">
    <source>
        <dbReference type="SAM" id="MobiDB-lite"/>
    </source>
</evidence>
<evidence type="ECO:0000313" key="4">
    <source>
        <dbReference type="Proteomes" id="UP001143330"/>
    </source>
</evidence>
<accession>A0A9W6JYG0</accession>
<dbReference type="Proteomes" id="UP001143330">
    <property type="component" value="Unassembled WGS sequence"/>
</dbReference>
<feature type="compositionally biased region" description="Basic and acidic residues" evidence="1">
    <location>
        <begin position="225"/>
        <end position="249"/>
    </location>
</feature>
<feature type="region of interest" description="Disordered" evidence="1">
    <location>
        <begin position="38"/>
        <end position="61"/>
    </location>
</feature>
<keyword evidence="4" id="KW-1185">Reference proteome</keyword>
<keyword evidence="2" id="KW-0732">Signal</keyword>
<dbReference type="Gene3D" id="2.60.40.1880">
    <property type="entry name" value="Invasion associated locus B (IalB) protein"/>
    <property type="match status" value="1"/>
</dbReference>
<organism evidence="3 4">
    <name type="scientific">Ancylobacter defluvii</name>
    <dbReference type="NCBI Taxonomy" id="1282440"/>
    <lineage>
        <taxon>Bacteria</taxon>
        <taxon>Pseudomonadati</taxon>
        <taxon>Pseudomonadota</taxon>
        <taxon>Alphaproteobacteria</taxon>
        <taxon>Hyphomicrobiales</taxon>
        <taxon>Xanthobacteraceae</taxon>
        <taxon>Ancylobacter</taxon>
    </lineage>
</organism>
<reference evidence="3" key="2">
    <citation type="submission" date="2023-01" db="EMBL/GenBank/DDBJ databases">
        <authorList>
            <person name="Sun Q."/>
            <person name="Evtushenko L."/>
        </authorList>
    </citation>
    <scope>NUCLEOTIDE SEQUENCE</scope>
    <source>
        <strain evidence="3">VKM B-2789</strain>
    </source>
</reference>
<gene>
    <name evidence="3" type="ORF">GCM10017653_24800</name>
</gene>
<sequence length="255" mass="27720">MIRRSFPAPQSRLARKVAGAALLLALAGAGPAFAQAQQKPAAKPAAPAANAQAPAPQQQAAPQIPAIPIPWVKRCEDNPQINKKVCNYEQSIITDTGQFLVRFGIFEVKDDPKKFFTVSFPTGVLLRQGFRVALANEQPILGTYIMCDERTCRGDLQVDDEFIARMKKAPGLTIQAANAVGRLINYPIGLGDFAKVYDGGDTDPKVFEEQVKKIQDQVKARQEQLKAQADAREQATKQGLEKLGAEKLKGAQPAQ</sequence>
<name>A0A9W6JYG0_9HYPH</name>
<evidence type="ECO:0008006" key="5">
    <source>
        <dbReference type="Google" id="ProtNLM"/>
    </source>
</evidence>
<dbReference type="InterPro" id="IPR010642">
    <property type="entry name" value="Invasion_prot_B"/>
</dbReference>
<dbReference type="RefSeq" id="WP_213358723.1">
    <property type="nucleotide sequence ID" value="NZ_BSFM01000012.1"/>
</dbReference>
<feature type="signal peptide" evidence="2">
    <location>
        <begin position="1"/>
        <end position="34"/>
    </location>
</feature>
<feature type="chain" id="PRO_5040847822" description="Invasion protein IalB" evidence="2">
    <location>
        <begin position="35"/>
        <end position="255"/>
    </location>
</feature>
<evidence type="ECO:0000256" key="2">
    <source>
        <dbReference type="SAM" id="SignalP"/>
    </source>
</evidence>
<dbReference type="Pfam" id="PF06776">
    <property type="entry name" value="IalB"/>
    <property type="match status" value="1"/>
</dbReference>
<dbReference type="EMBL" id="BSFM01000012">
    <property type="protein sequence ID" value="GLK84410.1"/>
    <property type="molecule type" value="Genomic_DNA"/>
</dbReference>
<protein>
    <recommendedName>
        <fullName evidence="5">Invasion protein IalB</fullName>
    </recommendedName>
</protein>
<evidence type="ECO:0000313" key="3">
    <source>
        <dbReference type="EMBL" id="GLK84410.1"/>
    </source>
</evidence>
<comment type="caution">
    <text evidence="3">The sequence shown here is derived from an EMBL/GenBank/DDBJ whole genome shotgun (WGS) entry which is preliminary data.</text>
</comment>
<reference evidence="3" key="1">
    <citation type="journal article" date="2014" name="Int. J. Syst. Evol. Microbiol.">
        <title>Complete genome sequence of Corynebacterium casei LMG S-19264T (=DSM 44701T), isolated from a smear-ripened cheese.</title>
        <authorList>
            <consortium name="US DOE Joint Genome Institute (JGI-PGF)"/>
            <person name="Walter F."/>
            <person name="Albersmeier A."/>
            <person name="Kalinowski J."/>
            <person name="Ruckert C."/>
        </authorList>
    </citation>
    <scope>NUCLEOTIDE SEQUENCE</scope>
    <source>
        <strain evidence="3">VKM B-2789</strain>
    </source>
</reference>